<keyword evidence="4" id="KW-1185">Reference proteome</keyword>
<feature type="domain" description="Ice-binding protein C-terminal" evidence="2">
    <location>
        <begin position="183"/>
        <end position="206"/>
    </location>
</feature>
<evidence type="ECO:0000313" key="3">
    <source>
        <dbReference type="EMBL" id="QDS89360.1"/>
    </source>
</evidence>
<name>A0A517M3B8_9BACT</name>
<evidence type="ECO:0000256" key="1">
    <source>
        <dbReference type="SAM" id="SignalP"/>
    </source>
</evidence>
<dbReference type="NCBIfam" id="TIGR02595">
    <property type="entry name" value="PEP_CTERM"/>
    <property type="match status" value="1"/>
</dbReference>
<organism evidence="3 4">
    <name type="scientific">Rosistilla ulvae</name>
    <dbReference type="NCBI Taxonomy" id="1930277"/>
    <lineage>
        <taxon>Bacteria</taxon>
        <taxon>Pseudomonadati</taxon>
        <taxon>Planctomycetota</taxon>
        <taxon>Planctomycetia</taxon>
        <taxon>Pirellulales</taxon>
        <taxon>Pirellulaceae</taxon>
        <taxon>Rosistilla</taxon>
    </lineage>
</organism>
<gene>
    <name evidence="3" type="ORF">EC9_35590</name>
</gene>
<feature type="chain" id="PRO_5022063219" evidence="1">
    <location>
        <begin position="25"/>
        <end position="226"/>
    </location>
</feature>
<sequence length="226" mass="23654" precursor="true">MTTASIKRLAIIVFLLLSSSSARADIILLLDTTNRMFSFEGTDTGTLGNAGSAGRAYWDTNATDPSPPNTTTFVLSNAFQFESNPTSDTSAALVLQFDNANMLTGLLLATQFAGQANQSGTISTVSNFSFNYGTGFSGTNSEVYLTSFENIVLGAGYNVPLSAGPTHATGFQPIQVQSAQTAAAPEPGSLALMASGLAGAALLRRRQRRLKEDRNESELAPAPAAD</sequence>
<dbReference type="Pfam" id="PF07589">
    <property type="entry name" value="PEP-CTERM"/>
    <property type="match status" value="1"/>
</dbReference>
<dbReference type="Proteomes" id="UP000319557">
    <property type="component" value="Chromosome"/>
</dbReference>
<reference evidence="3 4" key="1">
    <citation type="submission" date="2019-02" db="EMBL/GenBank/DDBJ databases">
        <title>Deep-cultivation of Planctomycetes and their phenomic and genomic characterization uncovers novel biology.</title>
        <authorList>
            <person name="Wiegand S."/>
            <person name="Jogler M."/>
            <person name="Boedeker C."/>
            <person name="Pinto D."/>
            <person name="Vollmers J."/>
            <person name="Rivas-Marin E."/>
            <person name="Kohn T."/>
            <person name="Peeters S.H."/>
            <person name="Heuer A."/>
            <person name="Rast P."/>
            <person name="Oberbeckmann S."/>
            <person name="Bunk B."/>
            <person name="Jeske O."/>
            <person name="Meyerdierks A."/>
            <person name="Storesund J.E."/>
            <person name="Kallscheuer N."/>
            <person name="Luecker S."/>
            <person name="Lage O.M."/>
            <person name="Pohl T."/>
            <person name="Merkel B.J."/>
            <person name="Hornburger P."/>
            <person name="Mueller R.-W."/>
            <person name="Bruemmer F."/>
            <person name="Labrenz M."/>
            <person name="Spormann A.M."/>
            <person name="Op den Camp H."/>
            <person name="Overmann J."/>
            <person name="Amann R."/>
            <person name="Jetten M.S.M."/>
            <person name="Mascher T."/>
            <person name="Medema M.H."/>
            <person name="Devos D.P."/>
            <person name="Kaster A.-K."/>
            <person name="Ovreas L."/>
            <person name="Rohde M."/>
            <person name="Galperin M.Y."/>
            <person name="Jogler C."/>
        </authorList>
    </citation>
    <scope>NUCLEOTIDE SEQUENCE [LARGE SCALE GENOMIC DNA]</scope>
    <source>
        <strain evidence="3 4">EC9</strain>
    </source>
</reference>
<dbReference type="AlphaFoldDB" id="A0A517M3B8"/>
<protein>
    <submittedName>
        <fullName evidence="3">PEP-CTERM motif protein</fullName>
    </submittedName>
</protein>
<evidence type="ECO:0000259" key="2">
    <source>
        <dbReference type="Pfam" id="PF07589"/>
    </source>
</evidence>
<feature type="signal peptide" evidence="1">
    <location>
        <begin position="1"/>
        <end position="24"/>
    </location>
</feature>
<dbReference type="OrthoDB" id="9855506at2"/>
<dbReference type="KEGG" id="ruv:EC9_35590"/>
<dbReference type="EMBL" id="CP036261">
    <property type="protein sequence ID" value="QDS89360.1"/>
    <property type="molecule type" value="Genomic_DNA"/>
</dbReference>
<dbReference type="InterPro" id="IPR013424">
    <property type="entry name" value="Ice-binding_C"/>
</dbReference>
<keyword evidence="1" id="KW-0732">Signal</keyword>
<evidence type="ECO:0000313" key="4">
    <source>
        <dbReference type="Proteomes" id="UP000319557"/>
    </source>
</evidence>
<proteinExistence type="predicted"/>
<accession>A0A517M3B8</accession>